<dbReference type="Proteomes" id="UP001159364">
    <property type="component" value="Linkage Group LG10"/>
</dbReference>
<keyword evidence="4 6" id="KW-1133">Transmembrane helix</keyword>
<feature type="transmembrane region" description="Helical" evidence="6">
    <location>
        <begin position="72"/>
        <end position="96"/>
    </location>
</feature>
<evidence type="ECO:0000256" key="4">
    <source>
        <dbReference type="ARBA" id="ARBA00022989"/>
    </source>
</evidence>
<sequence>MVRATNTLLAVFNCVTLVLALTALGLGFYSFLGGNIACGKTVQNPLMVAGAALSMLSLLGLIGSLCRVNFFLILYVTVVFLLILGLIVFTIFTIFVTNEKVGEVIEKTRITNYFEVWLRNHVTSGKIWNDIKSCLAYSKVCTDGDIYKLDLSSIQLGCCKPPSSCGFQLKNATVWVPPNSSFLKKDGDCSKWSNQLEKLCYNCESCKDGFVGSIKNLWRALAILNVSATLIAVVVYTIGRCAMRNKRC</sequence>
<name>A0AAV8SJ75_9ROSI</name>
<evidence type="ECO:0000256" key="6">
    <source>
        <dbReference type="SAM" id="Phobius"/>
    </source>
</evidence>
<dbReference type="GO" id="GO:0009734">
    <property type="term" value="P:auxin-activated signaling pathway"/>
    <property type="evidence" value="ECO:0007669"/>
    <property type="project" value="InterPro"/>
</dbReference>
<dbReference type="AlphaFoldDB" id="A0AAV8SJ75"/>
<gene>
    <name evidence="7" type="ORF">K2173_003967</name>
</gene>
<evidence type="ECO:0000313" key="8">
    <source>
        <dbReference type="Proteomes" id="UP001159364"/>
    </source>
</evidence>
<comment type="similarity">
    <text evidence="2">Belongs to the tetraspanin (TM4SF) family.</text>
</comment>
<dbReference type="InterPro" id="IPR044991">
    <property type="entry name" value="TET_plant"/>
</dbReference>
<evidence type="ECO:0000256" key="3">
    <source>
        <dbReference type="ARBA" id="ARBA00022692"/>
    </source>
</evidence>
<evidence type="ECO:0000256" key="5">
    <source>
        <dbReference type="ARBA" id="ARBA00023136"/>
    </source>
</evidence>
<evidence type="ECO:0008006" key="9">
    <source>
        <dbReference type="Google" id="ProtNLM"/>
    </source>
</evidence>
<feature type="transmembrane region" description="Helical" evidence="6">
    <location>
        <begin position="7"/>
        <end position="32"/>
    </location>
</feature>
<feature type="transmembrane region" description="Helical" evidence="6">
    <location>
        <begin position="217"/>
        <end position="238"/>
    </location>
</feature>
<evidence type="ECO:0000256" key="1">
    <source>
        <dbReference type="ARBA" id="ARBA00004141"/>
    </source>
</evidence>
<proteinExistence type="inferred from homology"/>
<organism evidence="7 8">
    <name type="scientific">Erythroxylum novogranatense</name>
    <dbReference type="NCBI Taxonomy" id="1862640"/>
    <lineage>
        <taxon>Eukaryota</taxon>
        <taxon>Viridiplantae</taxon>
        <taxon>Streptophyta</taxon>
        <taxon>Embryophyta</taxon>
        <taxon>Tracheophyta</taxon>
        <taxon>Spermatophyta</taxon>
        <taxon>Magnoliopsida</taxon>
        <taxon>eudicotyledons</taxon>
        <taxon>Gunneridae</taxon>
        <taxon>Pentapetalae</taxon>
        <taxon>rosids</taxon>
        <taxon>fabids</taxon>
        <taxon>Malpighiales</taxon>
        <taxon>Erythroxylaceae</taxon>
        <taxon>Erythroxylum</taxon>
    </lineage>
</organism>
<keyword evidence="8" id="KW-1185">Reference proteome</keyword>
<reference evidence="7 8" key="1">
    <citation type="submission" date="2021-09" db="EMBL/GenBank/DDBJ databases">
        <title>Genomic insights and catalytic innovation underlie evolution of tropane alkaloids biosynthesis.</title>
        <authorList>
            <person name="Wang Y.-J."/>
            <person name="Tian T."/>
            <person name="Huang J.-P."/>
            <person name="Huang S.-X."/>
        </authorList>
    </citation>
    <scope>NUCLEOTIDE SEQUENCE [LARGE SCALE GENOMIC DNA]</scope>
    <source>
        <strain evidence="7">KIB-2018</strain>
        <tissue evidence="7">Leaf</tissue>
    </source>
</reference>
<evidence type="ECO:0000313" key="7">
    <source>
        <dbReference type="EMBL" id="KAJ8752331.1"/>
    </source>
</evidence>
<dbReference type="EMBL" id="JAIWQS010000010">
    <property type="protein sequence ID" value="KAJ8752331.1"/>
    <property type="molecule type" value="Genomic_DNA"/>
</dbReference>
<dbReference type="PANTHER" id="PTHR32191">
    <property type="entry name" value="TETRASPANIN-8-RELATED"/>
    <property type="match status" value="1"/>
</dbReference>
<keyword evidence="5 6" id="KW-0472">Membrane</keyword>
<dbReference type="InterPro" id="IPR018499">
    <property type="entry name" value="Tetraspanin/Peripherin"/>
</dbReference>
<evidence type="ECO:0000256" key="2">
    <source>
        <dbReference type="ARBA" id="ARBA00006840"/>
    </source>
</evidence>
<dbReference type="GO" id="GO:0016020">
    <property type="term" value="C:membrane"/>
    <property type="evidence" value="ECO:0007669"/>
    <property type="project" value="UniProtKB-SubCell"/>
</dbReference>
<keyword evidence="3 6" id="KW-0812">Transmembrane</keyword>
<dbReference type="Pfam" id="PF00335">
    <property type="entry name" value="Tetraspanin"/>
    <property type="match status" value="1"/>
</dbReference>
<accession>A0AAV8SJ75</accession>
<protein>
    <recommendedName>
        <fullName evidence="9">Tetraspanin</fullName>
    </recommendedName>
</protein>
<comment type="caution">
    <text evidence="7">The sequence shown here is derived from an EMBL/GenBank/DDBJ whole genome shotgun (WGS) entry which is preliminary data.</text>
</comment>
<comment type="subcellular location">
    <subcellularLocation>
        <location evidence="1">Membrane</location>
        <topology evidence="1">Multi-pass membrane protein</topology>
    </subcellularLocation>
</comment>
<feature type="transmembrane region" description="Helical" evidence="6">
    <location>
        <begin position="44"/>
        <end position="65"/>
    </location>
</feature>